<gene>
    <name evidence="1" type="ORF">BEH_06560</name>
</gene>
<dbReference type="Proteomes" id="UP000036202">
    <property type="component" value="Chromosome"/>
</dbReference>
<accession>A0A1X7F789</accession>
<accession>A0A0H4KDV1</accession>
<dbReference type="OrthoDB" id="9806027at2"/>
<dbReference type="InterPro" id="IPR006379">
    <property type="entry name" value="HAD-SF_hydro_IIB"/>
</dbReference>
<dbReference type="PATRIC" id="fig|135735.6.peg.1316"/>
<dbReference type="Pfam" id="PF08282">
    <property type="entry name" value="Hydrolase_3"/>
    <property type="match status" value="1"/>
</dbReference>
<dbReference type="SFLD" id="SFLDS00003">
    <property type="entry name" value="Haloacid_Dehalogenase"/>
    <property type="match status" value="1"/>
</dbReference>
<dbReference type="GO" id="GO:0005829">
    <property type="term" value="C:cytosol"/>
    <property type="evidence" value="ECO:0007669"/>
    <property type="project" value="TreeGrafter"/>
</dbReference>
<dbReference type="PANTHER" id="PTHR10000">
    <property type="entry name" value="PHOSPHOSERINE PHOSPHATASE"/>
    <property type="match status" value="1"/>
</dbReference>
<dbReference type="KEGG" id="beo:BEH_06560"/>
<dbReference type="GO" id="GO:0016791">
    <property type="term" value="F:phosphatase activity"/>
    <property type="evidence" value="ECO:0007669"/>
    <property type="project" value="TreeGrafter"/>
</dbReference>
<reference evidence="2" key="2">
    <citation type="submission" date="2015-06" db="EMBL/GenBank/DDBJ databases">
        <title>Genome Sequence of Bacillus endophyticus and Analysis of its Companion Mechanism in the Ketogulonigenium vulgare-Bacillus strain Consortium.</title>
        <authorList>
            <person name="Jia N."/>
            <person name="Du J."/>
            <person name="Ding M.-Z."/>
            <person name="Gao F."/>
            <person name="Yuan Y.-J."/>
        </authorList>
    </citation>
    <scope>NUCLEOTIDE SEQUENCE [LARGE SCALE GENOMIC DNA]</scope>
    <source>
        <strain evidence="2">Hbe603</strain>
    </source>
</reference>
<name>A0A1X7F789_9BACI</name>
<dbReference type="NCBIfam" id="TIGR01484">
    <property type="entry name" value="HAD-SF-IIB"/>
    <property type="match status" value="1"/>
</dbReference>
<dbReference type="CDD" id="cd07516">
    <property type="entry name" value="HAD_Pase"/>
    <property type="match status" value="1"/>
</dbReference>
<keyword evidence="2" id="KW-1185">Reference proteome</keyword>
<dbReference type="PANTHER" id="PTHR10000:SF55">
    <property type="entry name" value="5-AMINO-6-(5-PHOSPHO-D-RIBITYLAMINO)URACIL PHOSPHATASE YCSE"/>
    <property type="match status" value="1"/>
</dbReference>
<evidence type="ECO:0000313" key="2">
    <source>
        <dbReference type="Proteomes" id="UP000036202"/>
    </source>
</evidence>
<dbReference type="AlphaFoldDB" id="A0A1X7F789"/>
<sequence length="293" mass="32608">MIIAIDMDGTLLNSEGKVPAENVEAIKNAQRAGVKVVIATGRSYEDAMRPLQPFDLKLPKICANGADVRDEEGNVLHRQSLEEQDIQNAMNLRFHNDEEVYFEMYVQDGVYTYENAGDVMKAEADRVRSSNEKISRFELDLLAAKQSQQAGVTFLPKEELMKKALQEDTNIFKFLFFSFDLNKLQVVKDELGKSDNVAISSSALHNVEVNHLKATKGIALRKMAEHFKVDMKHSVAIGDNHNDISMFNEAATSFGMGNGDPEVQSLCDYVTETNDNNGVAKAIEKVLKSSLKA</sequence>
<proteinExistence type="predicted"/>
<dbReference type="InterPro" id="IPR023214">
    <property type="entry name" value="HAD_sf"/>
</dbReference>
<dbReference type="EMBL" id="CP011974">
    <property type="protein sequence ID" value="AKO91795.1"/>
    <property type="molecule type" value="Genomic_DNA"/>
</dbReference>
<dbReference type="GO" id="GO:0000287">
    <property type="term" value="F:magnesium ion binding"/>
    <property type="evidence" value="ECO:0007669"/>
    <property type="project" value="TreeGrafter"/>
</dbReference>
<organism evidence="1 2">
    <name type="scientific">Priestia filamentosa</name>
    <dbReference type="NCBI Taxonomy" id="1402861"/>
    <lineage>
        <taxon>Bacteria</taxon>
        <taxon>Bacillati</taxon>
        <taxon>Bacillota</taxon>
        <taxon>Bacilli</taxon>
        <taxon>Bacillales</taxon>
        <taxon>Bacillaceae</taxon>
        <taxon>Priestia</taxon>
    </lineage>
</organism>
<dbReference type="RefSeq" id="WP_019393281.1">
    <property type="nucleotide sequence ID" value="NZ_ALIM01000023.1"/>
</dbReference>
<dbReference type="Gene3D" id="3.40.50.1000">
    <property type="entry name" value="HAD superfamily/HAD-like"/>
    <property type="match status" value="1"/>
</dbReference>
<dbReference type="PROSITE" id="PS01228">
    <property type="entry name" value="COF_1"/>
    <property type="match status" value="1"/>
</dbReference>
<protein>
    <submittedName>
        <fullName evidence="1">Uncharacterized protein</fullName>
    </submittedName>
</protein>
<dbReference type="SUPFAM" id="SSF56784">
    <property type="entry name" value="HAD-like"/>
    <property type="match status" value="1"/>
</dbReference>
<dbReference type="PROSITE" id="PS01229">
    <property type="entry name" value="COF_2"/>
    <property type="match status" value="1"/>
</dbReference>
<dbReference type="SFLD" id="SFLDG01140">
    <property type="entry name" value="C2.B:_Phosphomannomutase_and_P"/>
    <property type="match status" value="1"/>
</dbReference>
<dbReference type="InterPro" id="IPR036412">
    <property type="entry name" value="HAD-like_sf"/>
</dbReference>
<reference evidence="1 2" key="1">
    <citation type="journal article" date="2015" name="PLoS ONE">
        <title>Genome Sequence of Bacillus endophyticus and Analysis of Its Companion Mechanism in the Ketogulonigenium vulgare-Bacillus Strain Consortium.</title>
        <authorList>
            <person name="Jia N."/>
            <person name="Du J."/>
            <person name="Ding M.Z."/>
            <person name="Gao F."/>
            <person name="Yuan Y.J."/>
        </authorList>
    </citation>
    <scope>NUCLEOTIDE SEQUENCE [LARGE SCALE GENOMIC DNA]</scope>
    <source>
        <strain evidence="1 2">Hbe603</strain>
    </source>
</reference>
<dbReference type="NCBIfam" id="TIGR00099">
    <property type="entry name" value="Cof-subfamily"/>
    <property type="match status" value="1"/>
</dbReference>
<dbReference type="GeneID" id="93702554"/>
<dbReference type="Gene3D" id="3.30.1240.10">
    <property type="match status" value="1"/>
</dbReference>
<dbReference type="InterPro" id="IPR000150">
    <property type="entry name" value="Cof"/>
</dbReference>
<evidence type="ECO:0000313" key="1">
    <source>
        <dbReference type="EMBL" id="AKO91795.1"/>
    </source>
</evidence>
<dbReference type="SFLD" id="SFLDG01144">
    <property type="entry name" value="C2.B.4:_PGP_Like"/>
    <property type="match status" value="1"/>
</dbReference>